<sequence length="69" mass="7616">MADTWRVVSQRQTSDITPDGRFVDIMEVSVETVTGTTITVRIPTDQYSADAARAMIESRVADVLAVEEL</sequence>
<name>A0A0F9PGZ0_9ZZZZ</name>
<evidence type="ECO:0000313" key="1">
    <source>
        <dbReference type="EMBL" id="KKN00276.1"/>
    </source>
</evidence>
<organism evidence="1">
    <name type="scientific">marine sediment metagenome</name>
    <dbReference type="NCBI Taxonomy" id="412755"/>
    <lineage>
        <taxon>unclassified sequences</taxon>
        <taxon>metagenomes</taxon>
        <taxon>ecological metagenomes</taxon>
    </lineage>
</organism>
<comment type="caution">
    <text evidence="1">The sequence shown here is derived from an EMBL/GenBank/DDBJ whole genome shotgun (WGS) entry which is preliminary data.</text>
</comment>
<dbReference type="AlphaFoldDB" id="A0A0F9PGZ0"/>
<gene>
    <name evidence="1" type="ORF">LCGC14_1139370</name>
</gene>
<dbReference type="EMBL" id="LAZR01005395">
    <property type="protein sequence ID" value="KKN00276.1"/>
    <property type="molecule type" value="Genomic_DNA"/>
</dbReference>
<protein>
    <submittedName>
        <fullName evidence="1">Uncharacterized protein</fullName>
    </submittedName>
</protein>
<accession>A0A0F9PGZ0</accession>
<reference evidence="1" key="1">
    <citation type="journal article" date="2015" name="Nature">
        <title>Complex archaea that bridge the gap between prokaryotes and eukaryotes.</title>
        <authorList>
            <person name="Spang A."/>
            <person name="Saw J.H."/>
            <person name="Jorgensen S.L."/>
            <person name="Zaremba-Niedzwiedzka K."/>
            <person name="Martijn J."/>
            <person name="Lind A.E."/>
            <person name="van Eijk R."/>
            <person name="Schleper C."/>
            <person name="Guy L."/>
            <person name="Ettema T.J."/>
        </authorList>
    </citation>
    <scope>NUCLEOTIDE SEQUENCE</scope>
</reference>
<proteinExistence type="predicted"/>